<keyword evidence="3" id="KW-1185">Reference proteome</keyword>
<evidence type="ECO:0000256" key="1">
    <source>
        <dbReference type="SAM" id="MobiDB-lite"/>
    </source>
</evidence>
<dbReference type="AlphaFoldDB" id="A0ABD2CCS5"/>
<dbReference type="EMBL" id="JAYRBN010000056">
    <property type="protein sequence ID" value="KAL2742868.1"/>
    <property type="molecule type" value="Genomic_DNA"/>
</dbReference>
<dbReference type="Proteomes" id="UP001607303">
    <property type="component" value="Unassembled WGS sequence"/>
</dbReference>
<name>A0ABD2CCS5_VESMC</name>
<comment type="caution">
    <text evidence="2">The sequence shown here is derived from an EMBL/GenBank/DDBJ whole genome shotgun (WGS) entry which is preliminary data.</text>
</comment>
<feature type="region of interest" description="Disordered" evidence="1">
    <location>
        <begin position="1"/>
        <end position="51"/>
    </location>
</feature>
<proteinExistence type="predicted"/>
<feature type="compositionally biased region" description="Basic and acidic residues" evidence="1">
    <location>
        <begin position="1"/>
        <end position="12"/>
    </location>
</feature>
<accession>A0ABD2CCS5</accession>
<gene>
    <name evidence="2" type="ORF">V1477_008357</name>
</gene>
<feature type="compositionally biased region" description="Basic and acidic residues" evidence="1">
    <location>
        <begin position="29"/>
        <end position="42"/>
    </location>
</feature>
<protein>
    <submittedName>
        <fullName evidence="2">Uncharacterized protein</fullName>
    </submittedName>
</protein>
<sequence length="252" mass="27575">MEDEKGGTERRVQWSRNAPRSRKTSNVTSDRRKSSRTNDDPHPTFVLNYSTSSGSIVEVEVEEEEEEEEAREQGIDLLKLPSHETRTFQAAATEAAVTRATAATATATAIARSGAIAATAKTLRKETGKQRGVLHLILLVFSTPFPWQVGQWPTDSKRVAVLKMLPTGGSRNTAAGATTTILMNYEALLAQISEENYLNSISKNIEGKIIENKLGDFSLKKFSRKLRFVTGSYDVPGGGTRNSPTSRSLITS</sequence>
<organism evidence="2 3">
    <name type="scientific">Vespula maculifrons</name>
    <name type="common">Eastern yellow jacket</name>
    <name type="synonym">Wasp</name>
    <dbReference type="NCBI Taxonomy" id="7453"/>
    <lineage>
        <taxon>Eukaryota</taxon>
        <taxon>Metazoa</taxon>
        <taxon>Ecdysozoa</taxon>
        <taxon>Arthropoda</taxon>
        <taxon>Hexapoda</taxon>
        <taxon>Insecta</taxon>
        <taxon>Pterygota</taxon>
        <taxon>Neoptera</taxon>
        <taxon>Endopterygota</taxon>
        <taxon>Hymenoptera</taxon>
        <taxon>Apocrita</taxon>
        <taxon>Aculeata</taxon>
        <taxon>Vespoidea</taxon>
        <taxon>Vespidae</taxon>
        <taxon>Vespinae</taxon>
        <taxon>Vespula</taxon>
    </lineage>
</organism>
<evidence type="ECO:0000313" key="3">
    <source>
        <dbReference type="Proteomes" id="UP001607303"/>
    </source>
</evidence>
<evidence type="ECO:0000313" key="2">
    <source>
        <dbReference type="EMBL" id="KAL2742868.1"/>
    </source>
</evidence>
<feature type="compositionally biased region" description="Polar residues" evidence="1">
    <location>
        <begin position="14"/>
        <end position="28"/>
    </location>
</feature>
<reference evidence="2 3" key="1">
    <citation type="journal article" date="2024" name="Ann. Entomol. Soc. Am.">
        <title>Genomic analyses of the southern and eastern yellowjacket wasps (Hymenoptera: Vespidae) reveal evolutionary signatures of social life.</title>
        <authorList>
            <person name="Catto M.A."/>
            <person name="Caine P.B."/>
            <person name="Orr S.E."/>
            <person name="Hunt B.G."/>
            <person name="Goodisman M.A.D."/>
        </authorList>
    </citation>
    <scope>NUCLEOTIDE SEQUENCE [LARGE SCALE GENOMIC DNA]</scope>
    <source>
        <strain evidence="2">232</strain>
        <tissue evidence="2">Head and thorax</tissue>
    </source>
</reference>